<reference evidence="5" key="1">
    <citation type="submission" date="2021-06" db="EMBL/GenBank/DDBJ databases">
        <title>44 bacteria genomes isolated from Dapeng, Shenzhen.</title>
        <authorList>
            <person name="Zheng W."/>
            <person name="Yu S."/>
            <person name="Huang Y."/>
        </authorList>
    </citation>
    <scope>NUCLEOTIDE SEQUENCE</scope>
    <source>
        <strain evidence="5">DP5N28-2</strain>
    </source>
</reference>
<evidence type="ECO:0000259" key="4">
    <source>
        <dbReference type="PROSITE" id="PS50956"/>
    </source>
</evidence>
<dbReference type="InterPro" id="IPR036388">
    <property type="entry name" value="WH-like_DNA-bd_sf"/>
</dbReference>
<dbReference type="SUPFAM" id="SSF46785">
    <property type="entry name" value="Winged helix' DNA-binding domain"/>
    <property type="match status" value="1"/>
</dbReference>
<dbReference type="Gene3D" id="1.10.10.10">
    <property type="entry name" value="Winged helix-like DNA-binding domain superfamily/Winged helix DNA-binding domain"/>
    <property type="match status" value="1"/>
</dbReference>
<dbReference type="CDD" id="cd00090">
    <property type="entry name" value="HTH_ARSR"/>
    <property type="match status" value="1"/>
</dbReference>
<dbReference type="GO" id="GO:0005829">
    <property type="term" value="C:cytosol"/>
    <property type="evidence" value="ECO:0007669"/>
    <property type="project" value="TreeGrafter"/>
</dbReference>
<dbReference type="Proteomes" id="UP000753961">
    <property type="component" value="Unassembled WGS sequence"/>
</dbReference>
<keyword evidence="3" id="KW-0804">Transcription</keyword>
<protein>
    <submittedName>
        <fullName evidence="5">Lrp/AsnC ligand binding domain-containing protein</fullName>
    </submittedName>
</protein>
<dbReference type="RefSeq" id="WP_222578986.1">
    <property type="nucleotide sequence ID" value="NZ_JAHVHU010000005.1"/>
</dbReference>
<evidence type="ECO:0000313" key="6">
    <source>
        <dbReference type="Proteomes" id="UP000753961"/>
    </source>
</evidence>
<proteinExistence type="predicted"/>
<evidence type="ECO:0000256" key="1">
    <source>
        <dbReference type="ARBA" id="ARBA00023015"/>
    </source>
</evidence>
<name>A0A953LC72_9BACT</name>
<dbReference type="GO" id="GO:0043200">
    <property type="term" value="P:response to amino acid"/>
    <property type="evidence" value="ECO:0007669"/>
    <property type="project" value="TreeGrafter"/>
</dbReference>
<dbReference type="PROSITE" id="PS50956">
    <property type="entry name" value="HTH_ASNC_2"/>
    <property type="match status" value="1"/>
</dbReference>
<accession>A0A953LC72</accession>
<sequence length="155" mass="17879">MIKIDETDLKILNELIVDAKKAYTQIAKDLGISNTLVHQRIAKMRESKVIDKIEVKLNPKVLGFDTFAYMGIVLKDTSKSAEIVEKLKMFPEIIECSYVTGNYSFLLKVVVRNNEHLRDVFERLDALNDIQQTETMISFGHEFQKNIPIELLDFN</sequence>
<dbReference type="PRINTS" id="PR00033">
    <property type="entry name" value="HTHASNC"/>
</dbReference>
<dbReference type="PANTHER" id="PTHR30154:SF34">
    <property type="entry name" value="TRANSCRIPTIONAL REGULATOR AZLB"/>
    <property type="match status" value="1"/>
</dbReference>
<comment type="caution">
    <text evidence="5">The sequence shown here is derived from an EMBL/GenBank/DDBJ whole genome shotgun (WGS) entry which is preliminary data.</text>
</comment>
<dbReference type="Pfam" id="PF13404">
    <property type="entry name" value="HTH_AsnC-type"/>
    <property type="match status" value="1"/>
</dbReference>
<feature type="domain" description="HTH asnC-type" evidence="4">
    <location>
        <begin position="4"/>
        <end position="65"/>
    </location>
</feature>
<evidence type="ECO:0000256" key="3">
    <source>
        <dbReference type="ARBA" id="ARBA00023163"/>
    </source>
</evidence>
<dbReference type="SMART" id="SM00344">
    <property type="entry name" value="HTH_ASNC"/>
    <property type="match status" value="1"/>
</dbReference>
<dbReference type="GO" id="GO:0043565">
    <property type="term" value="F:sequence-specific DNA binding"/>
    <property type="evidence" value="ECO:0007669"/>
    <property type="project" value="InterPro"/>
</dbReference>
<dbReference type="InterPro" id="IPR019887">
    <property type="entry name" value="Tscrpt_reg_AsnC/Lrp_C"/>
</dbReference>
<gene>
    <name evidence="5" type="ORF">KUV50_04905</name>
</gene>
<dbReference type="Gene3D" id="3.30.70.920">
    <property type="match status" value="1"/>
</dbReference>
<dbReference type="SUPFAM" id="SSF54909">
    <property type="entry name" value="Dimeric alpha+beta barrel"/>
    <property type="match status" value="1"/>
</dbReference>
<dbReference type="EMBL" id="JAHVHU010000005">
    <property type="protein sequence ID" value="MBY5957464.1"/>
    <property type="molecule type" value="Genomic_DNA"/>
</dbReference>
<dbReference type="InterPro" id="IPR036390">
    <property type="entry name" value="WH_DNA-bd_sf"/>
</dbReference>
<dbReference type="InterPro" id="IPR000485">
    <property type="entry name" value="AsnC-type_HTH_dom"/>
</dbReference>
<dbReference type="GO" id="GO:0006355">
    <property type="term" value="P:regulation of DNA-templated transcription"/>
    <property type="evidence" value="ECO:0007669"/>
    <property type="project" value="UniProtKB-ARBA"/>
</dbReference>
<organism evidence="5 6">
    <name type="scientific">Membranihabitans marinus</name>
    <dbReference type="NCBI Taxonomy" id="1227546"/>
    <lineage>
        <taxon>Bacteria</taxon>
        <taxon>Pseudomonadati</taxon>
        <taxon>Bacteroidota</taxon>
        <taxon>Saprospiria</taxon>
        <taxon>Saprospirales</taxon>
        <taxon>Saprospiraceae</taxon>
        <taxon>Membranihabitans</taxon>
    </lineage>
</organism>
<keyword evidence="6" id="KW-1185">Reference proteome</keyword>
<keyword evidence="2" id="KW-0238">DNA-binding</keyword>
<dbReference type="Pfam" id="PF01037">
    <property type="entry name" value="AsnC_trans_reg"/>
    <property type="match status" value="1"/>
</dbReference>
<evidence type="ECO:0000313" key="5">
    <source>
        <dbReference type="EMBL" id="MBY5957464.1"/>
    </source>
</evidence>
<dbReference type="PANTHER" id="PTHR30154">
    <property type="entry name" value="LEUCINE-RESPONSIVE REGULATORY PROTEIN"/>
    <property type="match status" value="1"/>
</dbReference>
<evidence type="ECO:0000256" key="2">
    <source>
        <dbReference type="ARBA" id="ARBA00023125"/>
    </source>
</evidence>
<dbReference type="InterPro" id="IPR019888">
    <property type="entry name" value="Tscrpt_reg_AsnC-like"/>
</dbReference>
<keyword evidence="1" id="KW-0805">Transcription regulation</keyword>
<dbReference type="InterPro" id="IPR011008">
    <property type="entry name" value="Dimeric_a/b-barrel"/>
</dbReference>
<dbReference type="AlphaFoldDB" id="A0A953LC72"/>
<dbReference type="InterPro" id="IPR011991">
    <property type="entry name" value="ArsR-like_HTH"/>
</dbReference>